<feature type="compositionally biased region" description="Basic and acidic residues" evidence="1">
    <location>
        <begin position="72"/>
        <end position="89"/>
    </location>
</feature>
<organism evidence="2 3">
    <name type="scientific">Candidatus Intestinimonas merdavium</name>
    <dbReference type="NCBI Taxonomy" id="2838622"/>
    <lineage>
        <taxon>Bacteria</taxon>
        <taxon>Bacillati</taxon>
        <taxon>Bacillota</taxon>
        <taxon>Clostridia</taxon>
        <taxon>Eubacteriales</taxon>
        <taxon>Intestinimonas</taxon>
    </lineage>
</organism>
<gene>
    <name evidence="2" type="ORF">H9826_10850</name>
</gene>
<evidence type="ECO:0000313" key="3">
    <source>
        <dbReference type="Proteomes" id="UP000886824"/>
    </source>
</evidence>
<proteinExistence type="predicted"/>
<protein>
    <submittedName>
        <fullName evidence="2">Uncharacterized protein</fullName>
    </submittedName>
</protein>
<sequence>MLDDLLELAADLAGDTAVEFLSDGVKKRRQKAAARHARGEVGRWTQTDGGRTARPGTQKPGTGKLTARREKRYGEDPWEWKEEKPPWEG</sequence>
<reference evidence="2" key="2">
    <citation type="submission" date="2021-04" db="EMBL/GenBank/DDBJ databases">
        <authorList>
            <person name="Gilroy R."/>
        </authorList>
    </citation>
    <scope>NUCLEOTIDE SEQUENCE</scope>
    <source>
        <strain evidence="2">CHK33-7979</strain>
    </source>
</reference>
<dbReference type="AlphaFoldDB" id="A0A9D2CFM9"/>
<dbReference type="EMBL" id="DXCX01000117">
    <property type="protein sequence ID" value="HIY74445.1"/>
    <property type="molecule type" value="Genomic_DNA"/>
</dbReference>
<name>A0A9D2CFM9_9FIRM</name>
<accession>A0A9D2CFM9</accession>
<evidence type="ECO:0000256" key="1">
    <source>
        <dbReference type="SAM" id="MobiDB-lite"/>
    </source>
</evidence>
<reference evidence="2" key="1">
    <citation type="journal article" date="2021" name="PeerJ">
        <title>Extensive microbial diversity within the chicken gut microbiome revealed by metagenomics and culture.</title>
        <authorList>
            <person name="Gilroy R."/>
            <person name="Ravi A."/>
            <person name="Getino M."/>
            <person name="Pursley I."/>
            <person name="Horton D.L."/>
            <person name="Alikhan N.F."/>
            <person name="Baker D."/>
            <person name="Gharbi K."/>
            <person name="Hall N."/>
            <person name="Watson M."/>
            <person name="Adriaenssens E.M."/>
            <person name="Foster-Nyarko E."/>
            <person name="Jarju S."/>
            <person name="Secka A."/>
            <person name="Antonio M."/>
            <person name="Oren A."/>
            <person name="Chaudhuri R.R."/>
            <person name="La Ragione R."/>
            <person name="Hildebrand F."/>
            <person name="Pallen M.J."/>
        </authorList>
    </citation>
    <scope>NUCLEOTIDE SEQUENCE</scope>
    <source>
        <strain evidence="2">CHK33-7979</strain>
    </source>
</reference>
<comment type="caution">
    <text evidence="2">The sequence shown here is derived from an EMBL/GenBank/DDBJ whole genome shotgun (WGS) entry which is preliminary data.</text>
</comment>
<evidence type="ECO:0000313" key="2">
    <source>
        <dbReference type="EMBL" id="HIY74445.1"/>
    </source>
</evidence>
<dbReference type="Proteomes" id="UP000886824">
    <property type="component" value="Unassembled WGS sequence"/>
</dbReference>
<feature type="region of interest" description="Disordered" evidence="1">
    <location>
        <begin position="34"/>
        <end position="89"/>
    </location>
</feature>